<proteinExistence type="predicted"/>
<name>A0A182Y9S8_ANOST</name>
<dbReference type="VEuPathDB" id="VectorBase:ASTEI05214"/>
<accession>A0A182Y9S8</accession>
<reference evidence="1" key="2">
    <citation type="submission" date="2020-05" db="UniProtKB">
        <authorList>
            <consortium name="EnsemblMetazoa"/>
        </authorList>
    </citation>
    <scope>IDENTIFICATION</scope>
    <source>
        <strain evidence="1">Indian</strain>
    </source>
</reference>
<keyword evidence="2" id="KW-1185">Reference proteome</keyword>
<dbReference type="AlphaFoldDB" id="A0A182Y9S8"/>
<dbReference type="EnsemblMetazoa" id="ASTEI05214-RA">
    <property type="protein sequence ID" value="ASTEI05214-PA"/>
    <property type="gene ID" value="ASTEI05214"/>
</dbReference>
<evidence type="ECO:0000313" key="1">
    <source>
        <dbReference type="EnsemblMetazoa" id="ASTEI05214-PA"/>
    </source>
</evidence>
<evidence type="ECO:0000313" key="2">
    <source>
        <dbReference type="Proteomes" id="UP000076408"/>
    </source>
</evidence>
<sequence>MNDFCCCRNWVHTQNTNFHPNGRMVFPLLHFTVFATHNAHPTHTRNIRY</sequence>
<reference evidence="2" key="1">
    <citation type="journal article" date="2014" name="Genome Biol.">
        <title>Genome analysis of a major urban malaria vector mosquito, Anopheles stephensi.</title>
        <authorList>
            <person name="Jiang X."/>
            <person name="Peery A."/>
            <person name="Hall A.B."/>
            <person name="Sharma A."/>
            <person name="Chen X.G."/>
            <person name="Waterhouse R.M."/>
            <person name="Komissarov A."/>
            <person name="Riehle M.M."/>
            <person name="Shouche Y."/>
            <person name="Sharakhova M.V."/>
            <person name="Lawson D."/>
            <person name="Pakpour N."/>
            <person name="Arensburger P."/>
            <person name="Davidson V.L."/>
            <person name="Eiglmeier K."/>
            <person name="Emrich S."/>
            <person name="George P."/>
            <person name="Kennedy R.C."/>
            <person name="Mane S.P."/>
            <person name="Maslen G."/>
            <person name="Oringanje C."/>
            <person name="Qi Y."/>
            <person name="Settlage R."/>
            <person name="Tojo M."/>
            <person name="Tubio J.M."/>
            <person name="Unger M.F."/>
            <person name="Wang B."/>
            <person name="Vernick K.D."/>
            <person name="Ribeiro J.M."/>
            <person name="James A.A."/>
            <person name="Michel K."/>
            <person name="Riehle M.A."/>
            <person name="Luckhart S."/>
            <person name="Sharakhov I.V."/>
            <person name="Tu Z."/>
        </authorList>
    </citation>
    <scope>NUCLEOTIDE SEQUENCE [LARGE SCALE GENOMIC DNA]</scope>
    <source>
        <strain evidence="2">Indian</strain>
    </source>
</reference>
<dbReference type="Proteomes" id="UP000076408">
    <property type="component" value="Unassembled WGS sequence"/>
</dbReference>
<protein>
    <submittedName>
        <fullName evidence="1">Uncharacterized protein</fullName>
    </submittedName>
</protein>
<organism evidence="1 2">
    <name type="scientific">Anopheles stephensi</name>
    <name type="common">Indo-Pakistan malaria mosquito</name>
    <dbReference type="NCBI Taxonomy" id="30069"/>
    <lineage>
        <taxon>Eukaryota</taxon>
        <taxon>Metazoa</taxon>
        <taxon>Ecdysozoa</taxon>
        <taxon>Arthropoda</taxon>
        <taxon>Hexapoda</taxon>
        <taxon>Insecta</taxon>
        <taxon>Pterygota</taxon>
        <taxon>Neoptera</taxon>
        <taxon>Endopterygota</taxon>
        <taxon>Diptera</taxon>
        <taxon>Nematocera</taxon>
        <taxon>Culicoidea</taxon>
        <taxon>Culicidae</taxon>
        <taxon>Anophelinae</taxon>
        <taxon>Anopheles</taxon>
    </lineage>
</organism>